<feature type="transmembrane region" description="Helical" evidence="14">
    <location>
        <begin position="185"/>
        <end position="205"/>
    </location>
</feature>
<dbReference type="InterPro" id="IPR005821">
    <property type="entry name" value="Ion_trans_dom"/>
</dbReference>
<dbReference type="GO" id="GO:0001508">
    <property type="term" value="P:action potential"/>
    <property type="evidence" value="ECO:0007669"/>
    <property type="project" value="TreeGrafter"/>
</dbReference>
<evidence type="ECO:0000256" key="5">
    <source>
        <dbReference type="ARBA" id="ARBA00022826"/>
    </source>
</evidence>
<evidence type="ECO:0000256" key="2">
    <source>
        <dbReference type="ARBA" id="ARBA00022448"/>
    </source>
</evidence>
<evidence type="ECO:0000256" key="11">
    <source>
        <dbReference type="ARBA" id="ARBA00023303"/>
    </source>
</evidence>
<dbReference type="AlphaFoldDB" id="A0AAV2YPW0"/>
<feature type="coiled-coil region" evidence="12">
    <location>
        <begin position="747"/>
        <end position="781"/>
    </location>
</feature>
<dbReference type="PROSITE" id="PS00018">
    <property type="entry name" value="EF_HAND_1"/>
    <property type="match status" value="1"/>
</dbReference>
<dbReference type="GO" id="GO:0005251">
    <property type="term" value="F:delayed rectifier potassium channel activity"/>
    <property type="evidence" value="ECO:0007669"/>
    <property type="project" value="TreeGrafter"/>
</dbReference>
<dbReference type="InterPro" id="IPR002048">
    <property type="entry name" value="EF_hand_dom"/>
</dbReference>
<gene>
    <name evidence="16" type="ORF">N0F65_011925</name>
</gene>
<protein>
    <recommendedName>
        <fullName evidence="15">EF-hand domain-containing protein</fullName>
    </recommendedName>
</protein>
<evidence type="ECO:0000256" key="4">
    <source>
        <dbReference type="ARBA" id="ARBA00022692"/>
    </source>
</evidence>
<evidence type="ECO:0000256" key="1">
    <source>
        <dbReference type="ARBA" id="ARBA00004141"/>
    </source>
</evidence>
<dbReference type="InterPro" id="IPR028325">
    <property type="entry name" value="VG_K_chnl"/>
</dbReference>
<keyword evidence="9" id="KW-0406">Ion transport</keyword>
<keyword evidence="8 14" id="KW-1133">Transmembrane helix</keyword>
<dbReference type="PANTHER" id="PTHR11537:SF254">
    <property type="entry name" value="POTASSIUM VOLTAGE-GATED CHANNEL PROTEIN SHAB"/>
    <property type="match status" value="1"/>
</dbReference>
<feature type="domain" description="EF-hand" evidence="15">
    <location>
        <begin position="536"/>
        <end position="571"/>
    </location>
</feature>
<dbReference type="EMBL" id="DAKRPA010000149">
    <property type="protein sequence ID" value="DAZ97010.1"/>
    <property type="molecule type" value="Genomic_DNA"/>
</dbReference>
<dbReference type="Gene3D" id="1.10.287.70">
    <property type="match status" value="1"/>
</dbReference>
<comment type="caution">
    <text evidence="16">The sequence shown here is derived from an EMBL/GenBank/DDBJ whole genome shotgun (WGS) entry which is preliminary data.</text>
</comment>
<evidence type="ECO:0000256" key="3">
    <source>
        <dbReference type="ARBA" id="ARBA00022538"/>
    </source>
</evidence>
<dbReference type="GO" id="GO:0005509">
    <property type="term" value="F:calcium ion binding"/>
    <property type="evidence" value="ECO:0007669"/>
    <property type="project" value="InterPro"/>
</dbReference>
<keyword evidence="5" id="KW-0631">Potassium channel</keyword>
<keyword evidence="11" id="KW-0407">Ion channel</keyword>
<sequence length="784" mass="87431">MASLPTRARPQREPLDFGDDGELTETAMRLSRVIEREQRRRSALRGSAHMFRLRTRSPFPSFKRLSRGSRGSTKSTQSRGSRGSLPRRSSAVSPAPDAIPEEQDKRASAPALVSSTSSMPPQTEQSPPVELGPTKRSISHRSSRGESRRLSRTDTMSGDTHDETPSSLMMRLWIFFDDPQSSQPAYYFSIAIFFFILLSTAVFILQTEQALVPYMAHLNRMETTCSMVFTAELIARFLVAPGKIAFLRSHSNWIDFIAIFPYYLEAIMQVENAGSFGAIRVVRLTRVVRVLKMSRYSSAIQVFVQAISISIKALSMLVFLMGIAMIVLSSCIYFAEYTPYGCRRWEPEDCYLTMIDSNTVLTDYTLDGCVRWFPDFCSLGPGYDPSADASGNVTAYALGGCRLKFPDYCSVPQAANYSSSSNTMLSMTKCECKDDNPYMSIASSFWWCIVTMSTVGYGDDVPVTVPGKLVGSVTILTGMLVLALPITVIGTNFQKVMKSVVHQTMNSNVEYLKGKRQLCRDEIQAILQAFHAVTEDIHLDIDDIINVYDTDNSGMLEDDELARFRHDLEVLQNRAFASQHSDVGLGHSSSSTALTLGFARPPTLVRPKPATVVPHPHPSSIGNHYNQRASQRSQRERTERQATLPTLSVTPTPPDDKPQDIRKTIAIVDKASDAPDTHVLAQQTLGLKQMASVEENFAELTTTASIQSISTLASISRTLSPVRQPAVQSSYSSVDDDLMVMRLLELQRNFEDRLLETEQRLEAKLNNITKILIRVEELMERDDD</sequence>
<feature type="compositionally biased region" description="Basic and acidic residues" evidence="13">
    <location>
        <begin position="143"/>
        <end position="152"/>
    </location>
</feature>
<dbReference type="SUPFAM" id="SSF81324">
    <property type="entry name" value="Voltage-gated potassium channels"/>
    <property type="match status" value="1"/>
</dbReference>
<dbReference type="Proteomes" id="UP001146120">
    <property type="component" value="Unassembled WGS sequence"/>
</dbReference>
<accession>A0AAV2YPW0</accession>
<evidence type="ECO:0000256" key="7">
    <source>
        <dbReference type="ARBA" id="ARBA00022958"/>
    </source>
</evidence>
<feature type="compositionally biased region" description="Low complexity" evidence="13">
    <location>
        <begin position="641"/>
        <end position="650"/>
    </location>
</feature>
<dbReference type="InterPro" id="IPR027359">
    <property type="entry name" value="Volt_channel_dom_sf"/>
</dbReference>
<reference evidence="16" key="1">
    <citation type="submission" date="2022-11" db="EMBL/GenBank/DDBJ databases">
        <authorList>
            <person name="Morgan W.R."/>
            <person name="Tartar A."/>
        </authorList>
    </citation>
    <scope>NUCLEOTIDE SEQUENCE</scope>
    <source>
        <strain evidence="16">ARSEF 373</strain>
    </source>
</reference>
<name>A0AAV2YPW0_9STRA</name>
<evidence type="ECO:0000256" key="9">
    <source>
        <dbReference type="ARBA" id="ARBA00023065"/>
    </source>
</evidence>
<feature type="compositionally biased region" description="Polar residues" evidence="13">
    <location>
        <begin position="113"/>
        <end position="126"/>
    </location>
</feature>
<evidence type="ECO:0000256" key="12">
    <source>
        <dbReference type="SAM" id="Coils"/>
    </source>
</evidence>
<evidence type="ECO:0000256" key="13">
    <source>
        <dbReference type="SAM" id="MobiDB-lite"/>
    </source>
</evidence>
<organism evidence="16 17">
    <name type="scientific">Lagenidium giganteum</name>
    <dbReference type="NCBI Taxonomy" id="4803"/>
    <lineage>
        <taxon>Eukaryota</taxon>
        <taxon>Sar</taxon>
        <taxon>Stramenopiles</taxon>
        <taxon>Oomycota</taxon>
        <taxon>Peronosporomycetes</taxon>
        <taxon>Pythiales</taxon>
        <taxon>Pythiaceae</taxon>
    </lineage>
</organism>
<keyword evidence="10 14" id="KW-0472">Membrane</keyword>
<dbReference type="Pfam" id="PF00520">
    <property type="entry name" value="Ion_trans"/>
    <property type="match status" value="1"/>
</dbReference>
<evidence type="ECO:0000259" key="15">
    <source>
        <dbReference type="PROSITE" id="PS50222"/>
    </source>
</evidence>
<dbReference type="PRINTS" id="PR00169">
    <property type="entry name" value="KCHANNEL"/>
</dbReference>
<dbReference type="InterPro" id="IPR018247">
    <property type="entry name" value="EF_Hand_1_Ca_BS"/>
</dbReference>
<comment type="subcellular location">
    <subcellularLocation>
        <location evidence="1">Membrane</location>
        <topology evidence="1">Multi-pass membrane protein</topology>
    </subcellularLocation>
</comment>
<dbReference type="GO" id="GO:0008076">
    <property type="term" value="C:voltage-gated potassium channel complex"/>
    <property type="evidence" value="ECO:0007669"/>
    <property type="project" value="InterPro"/>
</dbReference>
<keyword evidence="12" id="KW-0175">Coiled coil</keyword>
<feature type="transmembrane region" description="Helical" evidence="14">
    <location>
        <begin position="469"/>
        <end position="489"/>
    </location>
</feature>
<keyword evidence="2" id="KW-0813">Transport</keyword>
<feature type="region of interest" description="Disordered" evidence="13">
    <location>
        <begin position="1"/>
        <end position="163"/>
    </location>
</feature>
<evidence type="ECO:0000256" key="8">
    <source>
        <dbReference type="ARBA" id="ARBA00022989"/>
    </source>
</evidence>
<dbReference type="PROSITE" id="PS50222">
    <property type="entry name" value="EF_HAND_2"/>
    <property type="match status" value="1"/>
</dbReference>
<feature type="region of interest" description="Disordered" evidence="13">
    <location>
        <begin position="611"/>
        <end position="659"/>
    </location>
</feature>
<dbReference type="Gene3D" id="1.20.120.350">
    <property type="entry name" value="Voltage-gated potassium channels. Chain C"/>
    <property type="match status" value="1"/>
</dbReference>
<evidence type="ECO:0000256" key="6">
    <source>
        <dbReference type="ARBA" id="ARBA00022882"/>
    </source>
</evidence>
<keyword evidence="6" id="KW-0851">Voltage-gated channel</keyword>
<feature type="compositionally biased region" description="Low complexity" evidence="13">
    <location>
        <begin position="78"/>
        <end position="90"/>
    </location>
</feature>
<keyword evidence="7" id="KW-0630">Potassium</keyword>
<reference evidence="16" key="2">
    <citation type="journal article" date="2023" name="Microbiol Resour">
        <title>Decontamination and Annotation of the Draft Genome Sequence of the Oomycete Lagenidium giganteum ARSEF 373.</title>
        <authorList>
            <person name="Morgan W.R."/>
            <person name="Tartar A."/>
        </authorList>
    </citation>
    <scope>NUCLEOTIDE SEQUENCE</scope>
    <source>
        <strain evidence="16">ARSEF 373</strain>
    </source>
</reference>
<keyword evidence="17" id="KW-1185">Reference proteome</keyword>
<evidence type="ECO:0000313" key="16">
    <source>
        <dbReference type="EMBL" id="DAZ97010.1"/>
    </source>
</evidence>
<evidence type="ECO:0000313" key="17">
    <source>
        <dbReference type="Proteomes" id="UP001146120"/>
    </source>
</evidence>
<dbReference type="PANTHER" id="PTHR11537">
    <property type="entry name" value="VOLTAGE-GATED POTASSIUM CHANNEL"/>
    <property type="match status" value="1"/>
</dbReference>
<evidence type="ECO:0000256" key="14">
    <source>
        <dbReference type="SAM" id="Phobius"/>
    </source>
</evidence>
<evidence type="ECO:0000256" key="10">
    <source>
        <dbReference type="ARBA" id="ARBA00023136"/>
    </source>
</evidence>
<keyword evidence="4 14" id="KW-0812">Transmembrane</keyword>
<feature type="transmembrane region" description="Helical" evidence="14">
    <location>
        <begin position="317"/>
        <end position="335"/>
    </location>
</feature>
<proteinExistence type="predicted"/>
<keyword evidence="3" id="KW-0633">Potassium transport</keyword>